<dbReference type="GO" id="GO:0005886">
    <property type="term" value="C:plasma membrane"/>
    <property type="evidence" value="ECO:0007669"/>
    <property type="project" value="UniProtKB-SubCell"/>
</dbReference>
<dbReference type="RefSeq" id="WP_020582277.1">
    <property type="nucleotide sequence ID" value="NZ_JOJP01000001.1"/>
</dbReference>
<dbReference type="eggNOG" id="COG2261">
    <property type="taxonomic scope" value="Bacteria"/>
</dbReference>
<feature type="transmembrane region" description="Helical" evidence="7">
    <location>
        <begin position="58"/>
        <end position="77"/>
    </location>
</feature>
<dbReference type="AlphaFoldDB" id="A0A081KG14"/>
<keyword evidence="3" id="KW-1003">Cell membrane</keyword>
<proteinExistence type="inferred from homology"/>
<dbReference type="InterPro" id="IPR007341">
    <property type="entry name" value="Transgly_assoc"/>
</dbReference>
<comment type="similarity">
    <text evidence="2">Belongs to the UPF0410 family.</text>
</comment>
<dbReference type="STRING" id="305900.GV64_22365"/>
<keyword evidence="9" id="KW-1185">Reference proteome</keyword>
<name>A0A081KG14_9GAMM</name>
<evidence type="ECO:0000256" key="3">
    <source>
        <dbReference type="ARBA" id="ARBA00022475"/>
    </source>
</evidence>
<keyword evidence="6 7" id="KW-0472">Membrane</keyword>
<comment type="caution">
    <text evidence="8">The sequence shown here is derived from an EMBL/GenBank/DDBJ whole genome shotgun (WGS) entry which is preliminary data.</text>
</comment>
<evidence type="ECO:0000313" key="8">
    <source>
        <dbReference type="EMBL" id="KEI73090.1"/>
    </source>
</evidence>
<keyword evidence="5 7" id="KW-1133">Transmembrane helix</keyword>
<dbReference type="Proteomes" id="UP000027997">
    <property type="component" value="Unassembled WGS sequence"/>
</dbReference>
<accession>A0A081KG14</accession>
<dbReference type="PANTHER" id="PTHR33884:SF3">
    <property type="entry name" value="UPF0410 PROTEIN YMGE"/>
    <property type="match status" value="1"/>
</dbReference>
<comment type="subcellular location">
    <subcellularLocation>
        <location evidence="1">Cell membrane</location>
        <topology evidence="1">Multi-pass membrane protein</topology>
    </subcellularLocation>
</comment>
<evidence type="ECO:0000256" key="2">
    <source>
        <dbReference type="ARBA" id="ARBA00011006"/>
    </source>
</evidence>
<protein>
    <submittedName>
        <fullName evidence="8">Transglycosylase</fullName>
    </submittedName>
</protein>
<sequence>MGIIDILVFLLVGAIAGFLAGQFFKGSGFGLMWNIIIGIIGSVVGGLVFGILGFATTSLLGSIISATIGAILLLIIIQKIKT</sequence>
<reference evidence="8 9" key="1">
    <citation type="submission" date="2014-06" db="EMBL/GenBank/DDBJ databases">
        <title>Whole Genome Sequences of Three Symbiotic Endozoicomonas Bacteria.</title>
        <authorList>
            <person name="Neave M.J."/>
            <person name="Apprill A."/>
            <person name="Voolstra C.R."/>
        </authorList>
    </citation>
    <scope>NUCLEOTIDE SEQUENCE [LARGE SCALE GENOMIC DNA]</scope>
    <source>
        <strain evidence="8 9">DSM 22380</strain>
    </source>
</reference>
<dbReference type="Pfam" id="PF04226">
    <property type="entry name" value="Transgly_assoc"/>
    <property type="match status" value="1"/>
</dbReference>
<evidence type="ECO:0000313" key="9">
    <source>
        <dbReference type="Proteomes" id="UP000027997"/>
    </source>
</evidence>
<keyword evidence="4 7" id="KW-0812">Transmembrane</keyword>
<evidence type="ECO:0000256" key="7">
    <source>
        <dbReference type="SAM" id="Phobius"/>
    </source>
</evidence>
<evidence type="ECO:0000256" key="5">
    <source>
        <dbReference type="ARBA" id="ARBA00022989"/>
    </source>
</evidence>
<dbReference type="PANTHER" id="PTHR33884">
    <property type="entry name" value="UPF0410 PROTEIN YMGE"/>
    <property type="match status" value="1"/>
</dbReference>
<dbReference type="EMBL" id="JOJP01000001">
    <property type="protein sequence ID" value="KEI73090.1"/>
    <property type="molecule type" value="Genomic_DNA"/>
</dbReference>
<organism evidence="8 9">
    <name type="scientific">Endozoicomonas elysicola</name>
    <dbReference type="NCBI Taxonomy" id="305900"/>
    <lineage>
        <taxon>Bacteria</taxon>
        <taxon>Pseudomonadati</taxon>
        <taxon>Pseudomonadota</taxon>
        <taxon>Gammaproteobacteria</taxon>
        <taxon>Oceanospirillales</taxon>
        <taxon>Endozoicomonadaceae</taxon>
        <taxon>Endozoicomonas</taxon>
    </lineage>
</organism>
<feature type="transmembrane region" description="Helical" evidence="7">
    <location>
        <begin position="31"/>
        <end position="52"/>
    </location>
</feature>
<feature type="transmembrane region" description="Helical" evidence="7">
    <location>
        <begin position="6"/>
        <end position="24"/>
    </location>
</feature>
<evidence type="ECO:0000256" key="6">
    <source>
        <dbReference type="ARBA" id="ARBA00023136"/>
    </source>
</evidence>
<evidence type="ECO:0000256" key="1">
    <source>
        <dbReference type="ARBA" id="ARBA00004651"/>
    </source>
</evidence>
<evidence type="ECO:0000256" key="4">
    <source>
        <dbReference type="ARBA" id="ARBA00022692"/>
    </source>
</evidence>
<gene>
    <name evidence="8" type="ORF">GV64_22365</name>
</gene>